<feature type="region of interest" description="Disordered" evidence="1">
    <location>
        <begin position="1"/>
        <end position="33"/>
    </location>
</feature>
<organism evidence="2 3">
    <name type="scientific">Ditylenchus dipsaci</name>
    <dbReference type="NCBI Taxonomy" id="166011"/>
    <lineage>
        <taxon>Eukaryota</taxon>
        <taxon>Metazoa</taxon>
        <taxon>Ecdysozoa</taxon>
        <taxon>Nematoda</taxon>
        <taxon>Chromadorea</taxon>
        <taxon>Rhabditida</taxon>
        <taxon>Tylenchina</taxon>
        <taxon>Tylenchomorpha</taxon>
        <taxon>Sphaerularioidea</taxon>
        <taxon>Anguinidae</taxon>
        <taxon>Anguininae</taxon>
        <taxon>Ditylenchus</taxon>
    </lineage>
</organism>
<proteinExistence type="predicted"/>
<name>A0A915DVK8_9BILA</name>
<evidence type="ECO:0000313" key="3">
    <source>
        <dbReference type="WBParaSite" id="jg23956"/>
    </source>
</evidence>
<dbReference type="WBParaSite" id="jg23956">
    <property type="protein sequence ID" value="jg23956"/>
    <property type="gene ID" value="jg23956"/>
</dbReference>
<dbReference type="Proteomes" id="UP000887574">
    <property type="component" value="Unplaced"/>
</dbReference>
<reference evidence="3" key="1">
    <citation type="submission" date="2022-11" db="UniProtKB">
        <authorList>
            <consortium name="WormBaseParasite"/>
        </authorList>
    </citation>
    <scope>IDENTIFICATION</scope>
</reference>
<evidence type="ECO:0000313" key="2">
    <source>
        <dbReference type="Proteomes" id="UP000887574"/>
    </source>
</evidence>
<protein>
    <submittedName>
        <fullName evidence="3">Uncharacterized protein</fullName>
    </submittedName>
</protein>
<sequence>MENHYQEYHHHQHAYHQPHLSGGNGRPSMPKKQGNCLAESSCNFLVGCEPYSNGKSSRQLISEQLESHLANHYQQPGPPPPSNRRFSFIGLDDLAQIEAMDKYSTGQEKHRNMCSSLMVGSQQKLSSHNSNCSSPIADGKATLSKKAQKIAQKAQKLSISSISSELSSSASALYSLFTDNQSANSISVGHCMRQGVMEAVIT</sequence>
<accession>A0A915DVK8</accession>
<dbReference type="AlphaFoldDB" id="A0A915DVK8"/>
<keyword evidence="2" id="KW-1185">Reference proteome</keyword>
<evidence type="ECO:0000256" key="1">
    <source>
        <dbReference type="SAM" id="MobiDB-lite"/>
    </source>
</evidence>